<name>A0A0S7C1J8_9BACT</name>
<proteinExistence type="predicted"/>
<dbReference type="SUPFAM" id="SSF55008">
    <property type="entry name" value="HMA, heavy metal-associated domain"/>
    <property type="match status" value="1"/>
</dbReference>
<organism evidence="3">
    <name type="scientific">Lentimicrobium saccharophilum</name>
    <dbReference type="NCBI Taxonomy" id="1678841"/>
    <lineage>
        <taxon>Bacteria</taxon>
        <taxon>Pseudomonadati</taxon>
        <taxon>Bacteroidota</taxon>
        <taxon>Bacteroidia</taxon>
        <taxon>Bacteroidales</taxon>
        <taxon>Lentimicrobiaceae</taxon>
        <taxon>Lentimicrobium</taxon>
    </lineage>
</organism>
<dbReference type="CDD" id="cd00371">
    <property type="entry name" value="HMA"/>
    <property type="match status" value="1"/>
</dbReference>
<dbReference type="EMBL" id="DF968183">
    <property type="protein sequence ID" value="GAP44859.1"/>
    <property type="molecule type" value="Genomic_DNA"/>
</dbReference>
<reference evidence="3" key="1">
    <citation type="journal article" date="2015" name="Genome Announc.">
        <title>Draft Genome Sequence of Bacteroidales Strain TBC1, a Novel Isolate from a Methanogenic Wastewater Treatment System.</title>
        <authorList>
            <person name="Tourlousse D.M."/>
            <person name="Matsuura N."/>
            <person name="Sun L."/>
            <person name="Toyonaga M."/>
            <person name="Kuroda K."/>
            <person name="Ohashi A."/>
            <person name="Cruz R."/>
            <person name="Yamaguchi T."/>
            <person name="Sekiguchi Y."/>
        </authorList>
    </citation>
    <scope>NUCLEOTIDE SEQUENCE [LARGE SCALE GENOMIC DNA]</scope>
    <source>
        <strain evidence="3">TBC1</strain>
    </source>
</reference>
<evidence type="ECO:0000313" key="4">
    <source>
        <dbReference type="Proteomes" id="UP000053091"/>
    </source>
</evidence>
<evidence type="ECO:0000259" key="2">
    <source>
        <dbReference type="PROSITE" id="PS50846"/>
    </source>
</evidence>
<protein>
    <submittedName>
        <fullName evidence="3">Copper chaperone CopZ</fullName>
    </submittedName>
</protein>
<dbReference type="Pfam" id="PF00403">
    <property type="entry name" value="HMA"/>
    <property type="match status" value="1"/>
</dbReference>
<dbReference type="InterPro" id="IPR036163">
    <property type="entry name" value="HMA_dom_sf"/>
</dbReference>
<feature type="domain" description="HMA" evidence="2">
    <location>
        <begin position="30"/>
        <end position="96"/>
    </location>
</feature>
<accession>A0A0S7C1J8</accession>
<gene>
    <name evidence="3" type="ORF">TBC1_12672</name>
</gene>
<feature type="chain" id="PRO_5006633479" evidence="1">
    <location>
        <begin position="26"/>
        <end position="127"/>
    </location>
</feature>
<dbReference type="STRING" id="1678841.TBC1_12672"/>
<sequence length="127" mass="14133">MKKEKNFSKVMLVLLAALISGYVAAQEPKNTQIEIRVSSQCSMCKETIERTLAFEKGVVKANLDLETDVVTVVYKAARTTPEKIREAISKAGYDADDVAADPKAYNDLPDCCKKPEDQQYDHSGHKH</sequence>
<evidence type="ECO:0000313" key="3">
    <source>
        <dbReference type="EMBL" id="GAP44859.1"/>
    </source>
</evidence>
<dbReference type="PROSITE" id="PS50846">
    <property type="entry name" value="HMA_2"/>
    <property type="match status" value="1"/>
</dbReference>
<keyword evidence="4" id="KW-1185">Reference proteome</keyword>
<dbReference type="AlphaFoldDB" id="A0A0S7C1J8"/>
<dbReference type="Gene3D" id="3.30.70.100">
    <property type="match status" value="1"/>
</dbReference>
<dbReference type="InterPro" id="IPR006121">
    <property type="entry name" value="HMA_dom"/>
</dbReference>
<feature type="signal peptide" evidence="1">
    <location>
        <begin position="1"/>
        <end position="25"/>
    </location>
</feature>
<dbReference type="Proteomes" id="UP000053091">
    <property type="component" value="Unassembled WGS sequence"/>
</dbReference>
<keyword evidence="1" id="KW-0732">Signal</keyword>
<dbReference type="RefSeq" id="WP_062044773.1">
    <property type="nucleotide sequence ID" value="NZ_DF968183.1"/>
</dbReference>
<dbReference type="GO" id="GO:0046872">
    <property type="term" value="F:metal ion binding"/>
    <property type="evidence" value="ECO:0007669"/>
    <property type="project" value="InterPro"/>
</dbReference>
<evidence type="ECO:0000256" key="1">
    <source>
        <dbReference type="SAM" id="SignalP"/>
    </source>
</evidence>